<keyword evidence="2" id="KW-0812">Transmembrane</keyword>
<evidence type="ECO:0000256" key="2">
    <source>
        <dbReference type="SAM" id="Phobius"/>
    </source>
</evidence>
<reference evidence="4 5" key="1">
    <citation type="submission" date="2018-03" db="EMBL/GenBank/DDBJ databases">
        <title>Characteristics and genome of n-alkane degrading marine bacteria Gordonia iterans isolated from crude oil contaminated in Tae-an, South Korea.</title>
        <authorList>
            <person name="Lee S.-S."/>
            <person name="Kim H."/>
        </authorList>
    </citation>
    <scope>NUCLEOTIDE SEQUENCE [LARGE SCALE GENOMIC DNA]</scope>
    <source>
        <strain evidence="4 5">Co17</strain>
    </source>
</reference>
<keyword evidence="2" id="KW-0472">Membrane</keyword>
<name>A0A2S0KG12_9ACTN</name>
<dbReference type="OrthoDB" id="4774775at2"/>
<dbReference type="RefSeq" id="WP_105942320.1">
    <property type="nucleotide sequence ID" value="NZ_CP027433.1"/>
</dbReference>
<feature type="domain" description="PH" evidence="3">
    <location>
        <begin position="41"/>
        <end position="163"/>
    </location>
</feature>
<dbReference type="AlphaFoldDB" id="A0A2S0KG12"/>
<keyword evidence="5" id="KW-1185">Reference proteome</keyword>
<evidence type="ECO:0000256" key="1">
    <source>
        <dbReference type="SAM" id="MobiDB-lite"/>
    </source>
</evidence>
<accession>A0A2S0KG12</accession>
<dbReference type="EMBL" id="CP027433">
    <property type="protein sequence ID" value="AVM00604.1"/>
    <property type="molecule type" value="Genomic_DNA"/>
</dbReference>
<proteinExistence type="predicted"/>
<dbReference type="KEGG" id="git:C6V83_10315"/>
<evidence type="ECO:0000259" key="3">
    <source>
        <dbReference type="Pfam" id="PF25362"/>
    </source>
</evidence>
<protein>
    <recommendedName>
        <fullName evidence="3">PH domain-containing protein</fullName>
    </recommendedName>
</protein>
<dbReference type="Proteomes" id="UP000239814">
    <property type="component" value="Chromosome"/>
</dbReference>
<dbReference type="InterPro" id="IPR057446">
    <property type="entry name" value="PH_bac"/>
</dbReference>
<gene>
    <name evidence="4" type="ORF">C6V83_10315</name>
</gene>
<dbReference type="Pfam" id="PF25362">
    <property type="entry name" value="bPH_11"/>
    <property type="match status" value="1"/>
</dbReference>
<evidence type="ECO:0000313" key="4">
    <source>
        <dbReference type="EMBL" id="AVM00604.1"/>
    </source>
</evidence>
<feature type="compositionally biased region" description="Basic and acidic residues" evidence="1">
    <location>
        <begin position="176"/>
        <end position="209"/>
    </location>
</feature>
<organism evidence="4 5">
    <name type="scientific">Gordonia iterans</name>
    <dbReference type="NCBI Taxonomy" id="1004901"/>
    <lineage>
        <taxon>Bacteria</taxon>
        <taxon>Bacillati</taxon>
        <taxon>Actinomycetota</taxon>
        <taxon>Actinomycetes</taxon>
        <taxon>Mycobacteriales</taxon>
        <taxon>Gordoniaceae</taxon>
        <taxon>Gordonia</taxon>
    </lineage>
</organism>
<sequence length="216" mass="23744">MSSWLFDVLLVAAVVLLWLALVALALRGWRKRGRAQAAILGDPPAVPDDPGERLLGPSTGVYLGSTVAPGWVTRVALRDFGDRSAVEFSRYPGGILLARRGASDIWIPDDAITAVRTENRHAGKVMTRDGVLTIRWRLPSGAEIDSGIRGDEKDEYQYWTQAYREVTEATFAELESGDRTDGPGDRADIPGDRADIPGDRAESRSDRRPDTKRKKS</sequence>
<evidence type="ECO:0000313" key="5">
    <source>
        <dbReference type="Proteomes" id="UP000239814"/>
    </source>
</evidence>
<feature type="region of interest" description="Disordered" evidence="1">
    <location>
        <begin position="172"/>
        <end position="216"/>
    </location>
</feature>
<keyword evidence="2" id="KW-1133">Transmembrane helix</keyword>
<feature type="transmembrane region" description="Helical" evidence="2">
    <location>
        <begin position="6"/>
        <end position="26"/>
    </location>
</feature>